<organism evidence="3 4">
    <name type="scientific">Kribbibacterium absianum</name>
    <dbReference type="NCBI Taxonomy" id="3044210"/>
    <lineage>
        <taxon>Bacteria</taxon>
        <taxon>Bacillati</taxon>
        <taxon>Actinomycetota</taxon>
        <taxon>Coriobacteriia</taxon>
        <taxon>Coriobacteriales</taxon>
        <taxon>Kribbibacteriaceae</taxon>
        <taxon>Kribbibacterium</taxon>
    </lineage>
</organism>
<feature type="domain" description="DUF4143" evidence="2">
    <location>
        <begin position="175"/>
        <end position="335"/>
    </location>
</feature>
<comment type="caution">
    <text evidence="3">The sequence shown here is derived from an EMBL/GenBank/DDBJ whole genome shotgun (WGS) entry which is preliminary data.</text>
</comment>
<gene>
    <name evidence="3" type="ORF">QJ043_03250</name>
</gene>
<proteinExistence type="predicted"/>
<dbReference type="EMBL" id="JASJEX010000002">
    <property type="protein sequence ID" value="MDJ1129100.1"/>
    <property type="molecule type" value="Genomic_DNA"/>
</dbReference>
<evidence type="ECO:0000259" key="2">
    <source>
        <dbReference type="Pfam" id="PF13635"/>
    </source>
</evidence>
<evidence type="ECO:0000313" key="3">
    <source>
        <dbReference type="EMBL" id="MDJ1129100.1"/>
    </source>
</evidence>
<keyword evidence="4" id="KW-1185">Reference proteome</keyword>
<name>A0ABT6ZJ73_9ACTN</name>
<evidence type="ECO:0000313" key="4">
    <source>
        <dbReference type="Proteomes" id="UP001431693"/>
    </source>
</evidence>
<dbReference type="Pfam" id="PF13635">
    <property type="entry name" value="DUF4143"/>
    <property type="match status" value="1"/>
</dbReference>
<dbReference type="SUPFAM" id="SSF52540">
    <property type="entry name" value="P-loop containing nucleoside triphosphate hydrolases"/>
    <property type="match status" value="1"/>
</dbReference>
<protein>
    <submittedName>
        <fullName evidence="3">ATP-binding protein</fullName>
    </submittedName>
</protein>
<dbReference type="PANTHER" id="PTHR43566:SF2">
    <property type="entry name" value="DUF4143 DOMAIN-CONTAINING PROTEIN"/>
    <property type="match status" value="1"/>
</dbReference>
<dbReference type="Pfam" id="PF13173">
    <property type="entry name" value="AAA_14"/>
    <property type="match status" value="1"/>
</dbReference>
<dbReference type="GO" id="GO:0005524">
    <property type="term" value="F:ATP binding"/>
    <property type="evidence" value="ECO:0007669"/>
    <property type="project" value="UniProtKB-KW"/>
</dbReference>
<dbReference type="Proteomes" id="UP001431693">
    <property type="component" value="Unassembled WGS sequence"/>
</dbReference>
<keyword evidence="3" id="KW-0067">ATP-binding</keyword>
<sequence length="389" mass="43350">MILRAIAPKVLELSQKMPVVSLSGPRQSGKTTLARHLFSDYEYLSFEDPDTRERFDHDPRAFLGAHDGRVIFDEAQRAPELFSYLQAAVDDRPDYGRFVLTGSQDFLMMRGITQSLAGRVALFKLLPLSFRELNGAGEAPQDRDQWLLQGGYPALYDRNIDPADYYGLYVNTYLERDVRAELGVRKLAQFSVFLQLCALRTGQQLNKTDLATDAGVSVGTVGEWLSLLEASGILFQLQPWTRSRGKRLTKRPKLYFCDAGLAAHLAGVDSLEGLEASGLRGHLFETAVISDLRKAEYARGRRPEMSFWRDAKGNEIDLVVEKGLRAIAAIEIKSGTTFRQKYFQPLERQAVGQLGLSPAGCAVVNGGAETSLSDQGSWVSYRDLEMLEL</sequence>
<dbReference type="PANTHER" id="PTHR43566">
    <property type="entry name" value="CONSERVED PROTEIN"/>
    <property type="match status" value="1"/>
</dbReference>
<evidence type="ECO:0000259" key="1">
    <source>
        <dbReference type="Pfam" id="PF13173"/>
    </source>
</evidence>
<keyword evidence="3" id="KW-0547">Nucleotide-binding</keyword>
<dbReference type="InterPro" id="IPR041682">
    <property type="entry name" value="AAA_14"/>
</dbReference>
<dbReference type="InterPro" id="IPR025420">
    <property type="entry name" value="DUF4143"/>
</dbReference>
<feature type="domain" description="AAA" evidence="1">
    <location>
        <begin position="18"/>
        <end position="133"/>
    </location>
</feature>
<dbReference type="InterPro" id="IPR027417">
    <property type="entry name" value="P-loop_NTPase"/>
</dbReference>
<dbReference type="RefSeq" id="WP_283713834.1">
    <property type="nucleotide sequence ID" value="NZ_JASJEW010000007.1"/>
</dbReference>
<accession>A0ABT6ZJ73</accession>
<reference evidence="3" key="1">
    <citation type="submission" date="2023-05" db="EMBL/GenBank/DDBJ databases">
        <title>[olsenella] sp. nov., isolated from a pig farm feces dump.</title>
        <authorList>
            <person name="Chang Y.-H."/>
        </authorList>
    </citation>
    <scope>NUCLEOTIDE SEQUENCE</scope>
    <source>
        <strain evidence="3">YH-ols2217</strain>
    </source>
</reference>